<dbReference type="Pfam" id="PF25520">
    <property type="entry name" value="AAA_lid_TANC1"/>
    <property type="match status" value="1"/>
</dbReference>
<name>T1JLZ2_STRMM</name>
<dbReference type="EnsemblMetazoa" id="SMAR014872-RA">
    <property type="protein sequence ID" value="SMAR014872-PA"/>
    <property type="gene ID" value="SMAR014872"/>
</dbReference>
<dbReference type="InterPro" id="IPR058018">
    <property type="entry name" value="AAA_lid_TANC1/2"/>
</dbReference>
<sequence length="324" mass="37579">MTGRRHDRGQDVEIKNHRCRHRYCTTPPHTTTTVDCTGYFESDRVHSQTKTRQKRVLRVIRFSFKTNGADLTTTVSYDLASSQLRFSFVSATFQYTSPVYLEGKETKQQRLLSSLTKVKDPDIQAAISGPECERNPDEAFKKAVVFPLLELEPPKQTLFWLVDSVDESHAQNPGEKVSGCGSRTIAELLSNHHQLLPPWLLLVCSARKQSKSVTRLFTGFRKISLDDLRKSHVVTDVQQYILCRLHHEENLRQHLSRETAEMLNQLHIKSNGCFLYLEKWRAFKTPNAKCRIRFVCVNIKIFYTLNFFPLRFIRCVQFDLVKLT</sequence>
<reference evidence="2" key="2">
    <citation type="submission" date="2015-02" db="UniProtKB">
        <authorList>
            <consortium name="EnsemblMetazoa"/>
        </authorList>
    </citation>
    <scope>IDENTIFICATION</scope>
</reference>
<evidence type="ECO:0000313" key="2">
    <source>
        <dbReference type="EnsemblMetazoa" id="SMAR014872-PA"/>
    </source>
</evidence>
<reference evidence="3" key="1">
    <citation type="submission" date="2011-05" db="EMBL/GenBank/DDBJ databases">
        <authorList>
            <person name="Richards S.R."/>
            <person name="Qu J."/>
            <person name="Jiang H."/>
            <person name="Jhangiani S.N."/>
            <person name="Agravi P."/>
            <person name="Goodspeed R."/>
            <person name="Gross S."/>
            <person name="Mandapat C."/>
            <person name="Jackson L."/>
            <person name="Mathew T."/>
            <person name="Pu L."/>
            <person name="Thornton R."/>
            <person name="Saada N."/>
            <person name="Wilczek-Boney K.B."/>
            <person name="Lee S."/>
            <person name="Kovar C."/>
            <person name="Wu Y."/>
            <person name="Scherer S.E."/>
            <person name="Worley K.C."/>
            <person name="Muzny D.M."/>
            <person name="Gibbs R."/>
        </authorList>
    </citation>
    <scope>NUCLEOTIDE SEQUENCE</scope>
    <source>
        <strain evidence="3">Brora</strain>
    </source>
</reference>
<feature type="domain" description="TANC1/2-like AAA+ ATPase lid" evidence="1">
    <location>
        <begin position="226"/>
        <end position="278"/>
    </location>
</feature>
<dbReference type="STRING" id="126957.T1JLZ2"/>
<protein>
    <recommendedName>
        <fullName evidence="1">TANC1/2-like AAA+ ATPase lid domain-containing protein</fullName>
    </recommendedName>
</protein>
<dbReference type="AlphaFoldDB" id="T1JLZ2"/>
<dbReference type="Proteomes" id="UP000014500">
    <property type="component" value="Unassembled WGS sequence"/>
</dbReference>
<accession>T1JLZ2</accession>
<dbReference type="HOGENOM" id="CLU_858740_0_0_1"/>
<evidence type="ECO:0000259" key="1">
    <source>
        <dbReference type="Pfam" id="PF25520"/>
    </source>
</evidence>
<evidence type="ECO:0000313" key="3">
    <source>
        <dbReference type="Proteomes" id="UP000014500"/>
    </source>
</evidence>
<keyword evidence="3" id="KW-1185">Reference proteome</keyword>
<organism evidence="2 3">
    <name type="scientific">Strigamia maritima</name>
    <name type="common">European centipede</name>
    <name type="synonym">Geophilus maritimus</name>
    <dbReference type="NCBI Taxonomy" id="126957"/>
    <lineage>
        <taxon>Eukaryota</taxon>
        <taxon>Metazoa</taxon>
        <taxon>Ecdysozoa</taxon>
        <taxon>Arthropoda</taxon>
        <taxon>Myriapoda</taxon>
        <taxon>Chilopoda</taxon>
        <taxon>Pleurostigmophora</taxon>
        <taxon>Geophilomorpha</taxon>
        <taxon>Linotaeniidae</taxon>
        <taxon>Strigamia</taxon>
    </lineage>
</organism>
<dbReference type="EMBL" id="JH431702">
    <property type="status" value="NOT_ANNOTATED_CDS"/>
    <property type="molecule type" value="Genomic_DNA"/>
</dbReference>
<dbReference type="eggNOG" id="KOG0504">
    <property type="taxonomic scope" value="Eukaryota"/>
</dbReference>
<proteinExistence type="predicted"/>